<keyword evidence="5 8" id="KW-0472">Membrane</keyword>
<dbReference type="FunFam" id="1.20.1250.20:FF:000065">
    <property type="entry name" value="Putative MFS pantothenate transporter"/>
    <property type="match status" value="1"/>
</dbReference>
<feature type="transmembrane region" description="Helical" evidence="8">
    <location>
        <begin position="415"/>
        <end position="434"/>
    </location>
</feature>
<sequence>MYAVEPRRQAKHGDPHHNVESGELDRVSKDVGNPSWKSYLWDSWDKGPEERRLILKLDLTLMTFGCLGTFIKYLDKSNLQSAFVSGMKEDLSLYGNELNYANTAYQVANVRLLPSCIAGKDTADADDQMVALWPTNLVLTRVNPRWFIPFLEMAWTLMTFMQSIMKTPAQMYALRAILGVFETGHYSAIVYLCGSWYKRNELARRLAIINITTAIGPMFSSYLQAAAYSGLNGVQGRAGWQWLFIIDGIISVGVIVPQVFFYPDVPARQKPDRLFTERDIELARNRNPLEGRVRQGAFTSRQMKRWFLTPDIWMLWVISFCNSVVDQPLNSMAFWLKAWNEIKPGSYTVPQINNYTTGIQAVIVVVTLAMAWSSDTWLRGRRWPMLVLGGSVSAVVCVILASTPVFPSNRAGRWVLYYLSGFCQASNSMFWAWTQETLSGDPATRAFASAGLNVWASLAVAVIPLGLFQTVDQPAVVAGNYGAAGFALLHVVTALALASLQHRRGRLSVIPAPEIAPGPSAEDSTREVDRSTETHPQPKAHAVSTIHDSGYVTESGSGSAAH</sequence>
<dbReference type="PANTHER" id="PTHR43791">
    <property type="entry name" value="PERMEASE-RELATED"/>
    <property type="match status" value="1"/>
</dbReference>
<evidence type="ECO:0000256" key="3">
    <source>
        <dbReference type="ARBA" id="ARBA00022692"/>
    </source>
</evidence>
<comment type="caution">
    <text evidence="9">The sequence shown here is derived from an EMBL/GenBank/DDBJ whole genome shotgun (WGS) entry which is preliminary data.</text>
</comment>
<dbReference type="EMBL" id="JAANYQ010000002">
    <property type="protein sequence ID" value="KAF4126193.1"/>
    <property type="molecule type" value="Genomic_DNA"/>
</dbReference>
<reference evidence="9" key="1">
    <citation type="submission" date="2020-03" db="EMBL/GenBank/DDBJ databases">
        <title>Site-based positive gene gene selection in Geosmithia morbida across the United States reveals a broad range of putative effectors and factors for local host and environmental adapation.</title>
        <authorList>
            <person name="Onufrak A."/>
            <person name="Murdoch R.W."/>
            <person name="Gazis R."/>
            <person name="Huff M."/>
            <person name="Staton M."/>
            <person name="Klingeman W."/>
            <person name="Hadziabdic D."/>
        </authorList>
    </citation>
    <scope>NUCLEOTIDE SEQUENCE</scope>
    <source>
        <strain evidence="9">1262</strain>
    </source>
</reference>
<accession>A0A9P4Z2T6</accession>
<feature type="transmembrane region" description="Helical" evidence="8">
    <location>
        <begin position="446"/>
        <end position="468"/>
    </location>
</feature>
<feature type="transmembrane region" description="Helical" evidence="8">
    <location>
        <begin position="240"/>
        <end position="263"/>
    </location>
</feature>
<dbReference type="PANTHER" id="PTHR43791:SF39">
    <property type="entry name" value="TRANSPORTER LIZ1_SEO1, PUTATIVE (AFU_ORTHOLOGUE AFUA_3G00980)-RELATED"/>
    <property type="match status" value="1"/>
</dbReference>
<feature type="compositionally biased region" description="Polar residues" evidence="7">
    <location>
        <begin position="552"/>
        <end position="562"/>
    </location>
</feature>
<keyword evidence="10" id="KW-1185">Reference proteome</keyword>
<name>A0A9P4Z2T6_9HYPO</name>
<gene>
    <name evidence="9" type="ORF">GMORB2_1439</name>
</gene>
<feature type="region of interest" description="Disordered" evidence="7">
    <location>
        <begin position="511"/>
        <end position="562"/>
    </location>
</feature>
<evidence type="ECO:0000256" key="1">
    <source>
        <dbReference type="ARBA" id="ARBA00004141"/>
    </source>
</evidence>
<dbReference type="RefSeq" id="XP_035324845.1">
    <property type="nucleotide sequence ID" value="XM_035463421.1"/>
</dbReference>
<comment type="subcellular location">
    <subcellularLocation>
        <location evidence="1">Membrane</location>
        <topology evidence="1">Multi-pass membrane protein</topology>
    </subcellularLocation>
</comment>
<dbReference type="GeneID" id="55967669"/>
<dbReference type="GO" id="GO:0016020">
    <property type="term" value="C:membrane"/>
    <property type="evidence" value="ECO:0007669"/>
    <property type="project" value="UniProtKB-SubCell"/>
</dbReference>
<dbReference type="InterPro" id="IPR011701">
    <property type="entry name" value="MFS"/>
</dbReference>
<dbReference type="AlphaFoldDB" id="A0A9P4Z2T6"/>
<evidence type="ECO:0000256" key="7">
    <source>
        <dbReference type="SAM" id="MobiDB-lite"/>
    </source>
</evidence>
<keyword evidence="4 8" id="KW-1133">Transmembrane helix</keyword>
<feature type="transmembrane region" description="Helical" evidence="8">
    <location>
        <begin position="206"/>
        <end position="228"/>
    </location>
</feature>
<feature type="transmembrane region" description="Helical" evidence="8">
    <location>
        <begin position="480"/>
        <end position="500"/>
    </location>
</feature>
<evidence type="ECO:0000256" key="4">
    <source>
        <dbReference type="ARBA" id="ARBA00022989"/>
    </source>
</evidence>
<evidence type="ECO:0000256" key="5">
    <source>
        <dbReference type="ARBA" id="ARBA00023136"/>
    </source>
</evidence>
<evidence type="ECO:0000313" key="10">
    <source>
        <dbReference type="Proteomes" id="UP000749293"/>
    </source>
</evidence>
<keyword evidence="2" id="KW-0813">Transport</keyword>
<evidence type="ECO:0000313" key="9">
    <source>
        <dbReference type="EMBL" id="KAF4126193.1"/>
    </source>
</evidence>
<dbReference type="Gene3D" id="1.20.1250.20">
    <property type="entry name" value="MFS general substrate transporter like domains"/>
    <property type="match status" value="2"/>
</dbReference>
<keyword evidence="3 8" id="KW-0812">Transmembrane</keyword>
<dbReference type="OrthoDB" id="3639251at2759"/>
<dbReference type="GO" id="GO:0022857">
    <property type="term" value="F:transmembrane transporter activity"/>
    <property type="evidence" value="ECO:0007669"/>
    <property type="project" value="InterPro"/>
</dbReference>
<dbReference type="Proteomes" id="UP000749293">
    <property type="component" value="Unassembled WGS sequence"/>
</dbReference>
<dbReference type="SUPFAM" id="SSF103473">
    <property type="entry name" value="MFS general substrate transporter"/>
    <property type="match status" value="1"/>
</dbReference>
<proteinExistence type="inferred from homology"/>
<feature type="transmembrane region" description="Helical" evidence="8">
    <location>
        <begin position="385"/>
        <end position="403"/>
    </location>
</feature>
<feature type="region of interest" description="Disordered" evidence="7">
    <location>
        <begin position="1"/>
        <end position="28"/>
    </location>
</feature>
<feature type="transmembrane region" description="Helical" evidence="8">
    <location>
        <begin position="355"/>
        <end position="373"/>
    </location>
</feature>
<feature type="compositionally biased region" description="Basic and acidic residues" evidence="7">
    <location>
        <begin position="523"/>
        <end position="533"/>
    </location>
</feature>
<organism evidence="9 10">
    <name type="scientific">Geosmithia morbida</name>
    <dbReference type="NCBI Taxonomy" id="1094350"/>
    <lineage>
        <taxon>Eukaryota</taxon>
        <taxon>Fungi</taxon>
        <taxon>Dikarya</taxon>
        <taxon>Ascomycota</taxon>
        <taxon>Pezizomycotina</taxon>
        <taxon>Sordariomycetes</taxon>
        <taxon>Hypocreomycetidae</taxon>
        <taxon>Hypocreales</taxon>
        <taxon>Bionectriaceae</taxon>
        <taxon>Geosmithia</taxon>
    </lineage>
</organism>
<protein>
    <submittedName>
        <fullName evidence="9">Major Facilitator Superfamily</fullName>
    </submittedName>
</protein>
<evidence type="ECO:0000256" key="8">
    <source>
        <dbReference type="SAM" id="Phobius"/>
    </source>
</evidence>
<dbReference type="Pfam" id="PF07690">
    <property type="entry name" value="MFS_1"/>
    <property type="match status" value="1"/>
</dbReference>
<feature type="transmembrane region" description="Helical" evidence="8">
    <location>
        <begin position="171"/>
        <end position="194"/>
    </location>
</feature>
<comment type="similarity">
    <text evidence="6">Belongs to the major facilitator superfamily. Allantoate permease family.</text>
</comment>
<feature type="transmembrane region" description="Helical" evidence="8">
    <location>
        <begin position="306"/>
        <end position="325"/>
    </location>
</feature>
<evidence type="ECO:0000256" key="2">
    <source>
        <dbReference type="ARBA" id="ARBA00022448"/>
    </source>
</evidence>
<evidence type="ECO:0000256" key="6">
    <source>
        <dbReference type="ARBA" id="ARBA00037968"/>
    </source>
</evidence>
<dbReference type="InterPro" id="IPR036259">
    <property type="entry name" value="MFS_trans_sf"/>
</dbReference>